<evidence type="ECO:0000313" key="7">
    <source>
        <dbReference type="EMBL" id="SNS34465.1"/>
    </source>
</evidence>
<feature type="transmembrane region" description="Helical" evidence="5">
    <location>
        <begin position="124"/>
        <end position="141"/>
    </location>
</feature>
<dbReference type="GO" id="GO:0016020">
    <property type="term" value="C:membrane"/>
    <property type="evidence" value="ECO:0007669"/>
    <property type="project" value="UniProtKB-SubCell"/>
</dbReference>
<organism evidence="7 8">
    <name type="scientific">Pseudomonas japonica</name>
    <dbReference type="NCBI Taxonomy" id="256466"/>
    <lineage>
        <taxon>Bacteria</taxon>
        <taxon>Pseudomonadati</taxon>
        <taxon>Pseudomonadota</taxon>
        <taxon>Gammaproteobacteria</taxon>
        <taxon>Pseudomonadales</taxon>
        <taxon>Pseudomonadaceae</taxon>
        <taxon>Pseudomonas</taxon>
    </lineage>
</organism>
<accession>A0A239DP87</accession>
<feature type="transmembrane region" description="Helical" evidence="5">
    <location>
        <begin position="177"/>
        <end position="200"/>
    </location>
</feature>
<keyword evidence="4 5" id="KW-0472">Membrane</keyword>
<evidence type="ECO:0000256" key="4">
    <source>
        <dbReference type="ARBA" id="ARBA00023136"/>
    </source>
</evidence>
<evidence type="ECO:0000313" key="8">
    <source>
        <dbReference type="Proteomes" id="UP000198407"/>
    </source>
</evidence>
<evidence type="ECO:0000256" key="2">
    <source>
        <dbReference type="ARBA" id="ARBA00022692"/>
    </source>
</evidence>
<feature type="transmembrane region" description="Helical" evidence="5">
    <location>
        <begin position="98"/>
        <end position="117"/>
    </location>
</feature>
<feature type="domain" description="EamA" evidence="6">
    <location>
        <begin position="150"/>
        <end position="287"/>
    </location>
</feature>
<dbReference type="EMBL" id="FZOL01000006">
    <property type="protein sequence ID" value="SNS34465.1"/>
    <property type="molecule type" value="Genomic_DNA"/>
</dbReference>
<sequence length="308" mass="33551">MTAEKTARPMHRKHLILAVCVTAVWGANFPITKLGLARIDPLLLTAIRFALAAFPWIFLVKRPRIAIRWLAAYGLIFGVAMWALINLGIAMGVPPGSASLLIQFSAFFTLGWGVLLFREALTWPQLLGMALAALGLIGILMGSPGNATTMGFLLVMISALAWSIGNVIIKVSRVKEIFAFVVWASLFPPIPLLLLTWYLHGPAPFFTLASQVNAVAVFSLAFQVYAATHFCYWGWNLLLREYPASKVAPLSLLIPVFGTVCSVFIVHQAPGRWEWISMALILAALAIGMRKGRAVLGGKAASSPPWLK</sequence>
<evidence type="ECO:0000256" key="3">
    <source>
        <dbReference type="ARBA" id="ARBA00022989"/>
    </source>
</evidence>
<protein>
    <submittedName>
        <fullName evidence="7">O-acetylserine/cysteine efflux transporter</fullName>
    </submittedName>
</protein>
<dbReference type="AlphaFoldDB" id="A0A239DP87"/>
<dbReference type="PANTHER" id="PTHR32322">
    <property type="entry name" value="INNER MEMBRANE TRANSPORTER"/>
    <property type="match status" value="1"/>
</dbReference>
<reference evidence="8" key="1">
    <citation type="submission" date="2017-06" db="EMBL/GenBank/DDBJ databases">
        <authorList>
            <person name="Varghese N."/>
            <person name="Submissions S."/>
        </authorList>
    </citation>
    <scope>NUCLEOTIDE SEQUENCE [LARGE SCALE GENOMIC DNA]</scope>
    <source>
        <strain evidence="8">DSM 22348</strain>
    </source>
</reference>
<keyword evidence="3 5" id="KW-1133">Transmembrane helix</keyword>
<name>A0A239DP87_9PSED</name>
<feature type="transmembrane region" description="Helical" evidence="5">
    <location>
        <begin position="72"/>
        <end position="92"/>
    </location>
</feature>
<evidence type="ECO:0000256" key="5">
    <source>
        <dbReference type="SAM" id="Phobius"/>
    </source>
</evidence>
<feature type="domain" description="EamA" evidence="6">
    <location>
        <begin position="15"/>
        <end position="140"/>
    </location>
</feature>
<dbReference type="Pfam" id="PF00892">
    <property type="entry name" value="EamA"/>
    <property type="match status" value="2"/>
</dbReference>
<dbReference type="Proteomes" id="UP000198407">
    <property type="component" value="Unassembled WGS sequence"/>
</dbReference>
<feature type="transmembrane region" description="Helical" evidence="5">
    <location>
        <begin position="247"/>
        <end position="266"/>
    </location>
</feature>
<comment type="subcellular location">
    <subcellularLocation>
        <location evidence="1">Membrane</location>
        <topology evidence="1">Multi-pass membrane protein</topology>
    </subcellularLocation>
</comment>
<keyword evidence="2 5" id="KW-0812">Transmembrane</keyword>
<evidence type="ECO:0000256" key="1">
    <source>
        <dbReference type="ARBA" id="ARBA00004141"/>
    </source>
</evidence>
<dbReference type="SUPFAM" id="SSF103481">
    <property type="entry name" value="Multidrug resistance efflux transporter EmrE"/>
    <property type="match status" value="2"/>
</dbReference>
<dbReference type="PANTHER" id="PTHR32322:SF9">
    <property type="entry name" value="AMINO-ACID METABOLITE EFFLUX PUMP-RELATED"/>
    <property type="match status" value="1"/>
</dbReference>
<dbReference type="InterPro" id="IPR000620">
    <property type="entry name" value="EamA_dom"/>
</dbReference>
<dbReference type="InterPro" id="IPR050638">
    <property type="entry name" value="AA-Vitamin_Transporters"/>
</dbReference>
<proteinExistence type="predicted"/>
<feature type="transmembrane region" description="Helical" evidence="5">
    <location>
        <begin position="42"/>
        <end position="60"/>
    </location>
</feature>
<feature type="transmembrane region" description="Helical" evidence="5">
    <location>
        <begin position="147"/>
        <end position="165"/>
    </location>
</feature>
<feature type="transmembrane region" description="Helical" evidence="5">
    <location>
        <begin position="212"/>
        <end position="235"/>
    </location>
</feature>
<keyword evidence="8" id="KW-1185">Reference proteome</keyword>
<feature type="transmembrane region" description="Helical" evidence="5">
    <location>
        <begin position="272"/>
        <end position="289"/>
    </location>
</feature>
<gene>
    <name evidence="7" type="ORF">SAMN05444352_106202</name>
</gene>
<evidence type="ECO:0000259" key="6">
    <source>
        <dbReference type="Pfam" id="PF00892"/>
    </source>
</evidence>
<dbReference type="InterPro" id="IPR037185">
    <property type="entry name" value="EmrE-like"/>
</dbReference>